<gene>
    <name evidence="1" type="ORF">IEQ34_013830</name>
</gene>
<dbReference type="AlphaFoldDB" id="A0AAV7GQH7"/>
<keyword evidence="2" id="KW-1185">Reference proteome</keyword>
<reference evidence="1 2" key="1">
    <citation type="journal article" date="2021" name="Hortic Res">
        <title>Chromosome-scale assembly of the Dendrobium chrysotoxum genome enhances the understanding of orchid evolution.</title>
        <authorList>
            <person name="Zhang Y."/>
            <person name="Zhang G.Q."/>
            <person name="Zhang D."/>
            <person name="Liu X.D."/>
            <person name="Xu X.Y."/>
            <person name="Sun W.H."/>
            <person name="Yu X."/>
            <person name="Zhu X."/>
            <person name="Wang Z.W."/>
            <person name="Zhao X."/>
            <person name="Zhong W.Y."/>
            <person name="Chen H."/>
            <person name="Yin W.L."/>
            <person name="Huang T."/>
            <person name="Niu S.C."/>
            <person name="Liu Z.J."/>
        </authorList>
    </citation>
    <scope>NUCLEOTIDE SEQUENCE [LARGE SCALE GENOMIC DNA]</scope>
    <source>
        <strain evidence="1">Lindl</strain>
    </source>
</reference>
<proteinExistence type="predicted"/>
<sequence length="209" mass="23014">MLSRKGLEGNHPRVVLVERRVGLKGCYSNKDMRCVHMIRLTLAWNDQLATISSASDPQSYHRVLESCFPQCNVSASLDTVSLTDGPIAVGLTDHRSASSPEPNRANPLGNSPIHIWVCLPSGYLDISSLVLVISIPKSPISNVVPLINLDGVPLEDLHSNWDLNVLSRRLSPSGQLISNWEKAEINSANYDLYPNNCQKEDVLNLVHIS</sequence>
<comment type="caution">
    <text evidence="1">The sequence shown here is derived from an EMBL/GenBank/DDBJ whole genome shotgun (WGS) entry which is preliminary data.</text>
</comment>
<dbReference type="Proteomes" id="UP000775213">
    <property type="component" value="Unassembled WGS sequence"/>
</dbReference>
<protein>
    <submittedName>
        <fullName evidence="1">Uncharacterized protein</fullName>
    </submittedName>
</protein>
<dbReference type="EMBL" id="JAGFBR010000012">
    <property type="protein sequence ID" value="KAH0458515.1"/>
    <property type="molecule type" value="Genomic_DNA"/>
</dbReference>
<evidence type="ECO:0000313" key="1">
    <source>
        <dbReference type="EMBL" id="KAH0458515.1"/>
    </source>
</evidence>
<name>A0AAV7GQH7_DENCH</name>
<accession>A0AAV7GQH7</accession>
<evidence type="ECO:0000313" key="2">
    <source>
        <dbReference type="Proteomes" id="UP000775213"/>
    </source>
</evidence>
<organism evidence="1 2">
    <name type="scientific">Dendrobium chrysotoxum</name>
    <name type="common">Orchid</name>
    <dbReference type="NCBI Taxonomy" id="161865"/>
    <lineage>
        <taxon>Eukaryota</taxon>
        <taxon>Viridiplantae</taxon>
        <taxon>Streptophyta</taxon>
        <taxon>Embryophyta</taxon>
        <taxon>Tracheophyta</taxon>
        <taxon>Spermatophyta</taxon>
        <taxon>Magnoliopsida</taxon>
        <taxon>Liliopsida</taxon>
        <taxon>Asparagales</taxon>
        <taxon>Orchidaceae</taxon>
        <taxon>Epidendroideae</taxon>
        <taxon>Malaxideae</taxon>
        <taxon>Dendrobiinae</taxon>
        <taxon>Dendrobium</taxon>
    </lineage>
</organism>